<sequence length="386" mass="40704">MTACPICASASAQAVFHIPAYPVRLFAPASGSAGDTAPLTLVRCDGCGHLYNRDFSDALAERMYGDVPLTNVPVHPSMVKRLQDAIAWIDPEHYAGKRVVEIGGGAGHVARLLSASAAGVVVFEPCRALTPDHLPEANIALVSDIFRGAVPGGPADLMVCRQVIEHVADPFALLSAIREGLVPGGHAYLEVPDARFIDRGAAFGDIVLQHVQYFTPDTFTALARRAGLEPLRTLSIKDGHDFGVLFRAVGRPAEWRAPQSGTSPAADLSVRLTAAADRGRERVAAVSGAMALYGATAQGQSFLTRYGAARRFVRVLDDNSALEGLHLAGGGQTPPIVKPDAASLRDVDAVLICAYLHDTAIAGRLRGLGFQGVILSARPDLPQADD</sequence>
<evidence type="ECO:0000313" key="2">
    <source>
        <dbReference type="Proteomes" id="UP000321523"/>
    </source>
</evidence>
<accession>A0A512DN87</accession>
<keyword evidence="1" id="KW-0808">Transferase</keyword>
<name>A0A512DN87_9PROT</name>
<dbReference type="GO" id="GO:0008168">
    <property type="term" value="F:methyltransferase activity"/>
    <property type="evidence" value="ECO:0007669"/>
    <property type="project" value="UniProtKB-KW"/>
</dbReference>
<evidence type="ECO:0000313" key="1">
    <source>
        <dbReference type="EMBL" id="GEO37941.1"/>
    </source>
</evidence>
<dbReference type="SUPFAM" id="SSF53335">
    <property type="entry name" value="S-adenosyl-L-methionine-dependent methyltransferases"/>
    <property type="match status" value="1"/>
</dbReference>
<protein>
    <submittedName>
        <fullName evidence="1">SAM-dependent methyltransferase</fullName>
    </submittedName>
</protein>
<dbReference type="Gene3D" id="3.40.50.150">
    <property type="entry name" value="Vaccinia Virus protein VP39"/>
    <property type="match status" value="1"/>
</dbReference>
<comment type="caution">
    <text evidence="1">The sequence shown here is derived from an EMBL/GenBank/DDBJ whole genome shotgun (WGS) entry which is preliminary data.</text>
</comment>
<dbReference type="InterPro" id="IPR029063">
    <property type="entry name" value="SAM-dependent_MTases_sf"/>
</dbReference>
<dbReference type="Gene3D" id="3.40.50.720">
    <property type="entry name" value="NAD(P)-binding Rossmann-like Domain"/>
    <property type="match status" value="1"/>
</dbReference>
<dbReference type="AlphaFoldDB" id="A0A512DN87"/>
<gene>
    <name evidence="1" type="ORF">SAE02_20890</name>
</gene>
<dbReference type="Pfam" id="PF13489">
    <property type="entry name" value="Methyltransf_23"/>
    <property type="match status" value="1"/>
</dbReference>
<keyword evidence="1" id="KW-0489">Methyltransferase</keyword>
<keyword evidence="2" id="KW-1185">Reference proteome</keyword>
<reference evidence="1 2" key="1">
    <citation type="submission" date="2019-07" db="EMBL/GenBank/DDBJ databases">
        <title>Whole genome shotgun sequence of Skermanella aerolata NBRC 106429.</title>
        <authorList>
            <person name="Hosoyama A."/>
            <person name="Uohara A."/>
            <person name="Ohji S."/>
            <person name="Ichikawa N."/>
        </authorList>
    </citation>
    <scope>NUCLEOTIDE SEQUENCE [LARGE SCALE GENOMIC DNA]</scope>
    <source>
        <strain evidence="1 2">NBRC 106429</strain>
    </source>
</reference>
<proteinExistence type="predicted"/>
<dbReference type="EMBL" id="BJYZ01000008">
    <property type="protein sequence ID" value="GEO37941.1"/>
    <property type="molecule type" value="Genomic_DNA"/>
</dbReference>
<dbReference type="Proteomes" id="UP000321523">
    <property type="component" value="Unassembled WGS sequence"/>
</dbReference>
<dbReference type="GO" id="GO:0032259">
    <property type="term" value="P:methylation"/>
    <property type="evidence" value="ECO:0007669"/>
    <property type="project" value="UniProtKB-KW"/>
</dbReference>
<organism evidence="1 2">
    <name type="scientific">Skermanella aerolata</name>
    <dbReference type="NCBI Taxonomy" id="393310"/>
    <lineage>
        <taxon>Bacteria</taxon>
        <taxon>Pseudomonadati</taxon>
        <taxon>Pseudomonadota</taxon>
        <taxon>Alphaproteobacteria</taxon>
        <taxon>Rhodospirillales</taxon>
        <taxon>Azospirillaceae</taxon>
        <taxon>Skermanella</taxon>
    </lineage>
</organism>
<dbReference type="CDD" id="cd02440">
    <property type="entry name" value="AdoMet_MTases"/>
    <property type="match status" value="1"/>
</dbReference>